<evidence type="ECO:0008006" key="3">
    <source>
        <dbReference type="Google" id="ProtNLM"/>
    </source>
</evidence>
<name>A0A9X1HWV2_9BACT</name>
<proteinExistence type="predicted"/>
<reference evidence="1" key="1">
    <citation type="submission" date="2021-09" db="EMBL/GenBank/DDBJ databases">
        <title>Fulvivirga sp. isolated from coastal sediment.</title>
        <authorList>
            <person name="Yu H."/>
        </authorList>
    </citation>
    <scope>NUCLEOTIDE SEQUENCE</scope>
    <source>
        <strain evidence="1">1062</strain>
    </source>
</reference>
<accession>A0A9X1HWV2</accession>
<dbReference type="EMBL" id="JAIXNE010000006">
    <property type="protein sequence ID" value="MCA6078533.1"/>
    <property type="molecule type" value="Genomic_DNA"/>
</dbReference>
<sequence length="193" mass="21609">MKPVALLLILSLAGYSAISQNLPYEEIPDYPEEYHAGTVLSRMTDGLGYRFYWATEGLRNEDLNYVPSEGARSTFKTMEHIFSLVRMIHNTLNGEANISPEDPAAMEYEELRAATLELIHACAEKMGENSDFSSLPIMFKMGEQEASLPFWNIINGPLSDAIYHTGQIVSFRRASGNPIDPRVNVFTGKNADR</sequence>
<dbReference type="SUPFAM" id="SSF109854">
    <property type="entry name" value="DinB/YfiT-like putative metalloenzymes"/>
    <property type="match status" value="1"/>
</dbReference>
<dbReference type="AlphaFoldDB" id="A0A9X1HWV2"/>
<evidence type="ECO:0000313" key="1">
    <source>
        <dbReference type="EMBL" id="MCA6078533.1"/>
    </source>
</evidence>
<gene>
    <name evidence="1" type="ORF">LDX50_26905</name>
</gene>
<dbReference type="InterPro" id="IPR034660">
    <property type="entry name" value="DinB/YfiT-like"/>
</dbReference>
<dbReference type="RefSeq" id="WP_225699391.1">
    <property type="nucleotide sequence ID" value="NZ_JAIXNE010000006.1"/>
</dbReference>
<dbReference type="Proteomes" id="UP001139409">
    <property type="component" value="Unassembled WGS sequence"/>
</dbReference>
<dbReference type="Gene3D" id="1.20.120.450">
    <property type="entry name" value="dinb family like domain"/>
    <property type="match status" value="1"/>
</dbReference>
<protein>
    <recommendedName>
        <fullName evidence="3">DinB family protein</fullName>
    </recommendedName>
</protein>
<comment type="caution">
    <text evidence="1">The sequence shown here is derived from an EMBL/GenBank/DDBJ whole genome shotgun (WGS) entry which is preliminary data.</text>
</comment>
<organism evidence="1 2">
    <name type="scientific">Fulvivirga sedimenti</name>
    <dbReference type="NCBI Taxonomy" id="2879465"/>
    <lineage>
        <taxon>Bacteria</taxon>
        <taxon>Pseudomonadati</taxon>
        <taxon>Bacteroidota</taxon>
        <taxon>Cytophagia</taxon>
        <taxon>Cytophagales</taxon>
        <taxon>Fulvivirgaceae</taxon>
        <taxon>Fulvivirga</taxon>
    </lineage>
</organism>
<evidence type="ECO:0000313" key="2">
    <source>
        <dbReference type="Proteomes" id="UP001139409"/>
    </source>
</evidence>
<keyword evidence="2" id="KW-1185">Reference proteome</keyword>